<evidence type="ECO:0000259" key="2">
    <source>
        <dbReference type="Pfam" id="PF01551"/>
    </source>
</evidence>
<dbReference type="GO" id="GO:0016787">
    <property type="term" value="F:hydrolase activity"/>
    <property type="evidence" value="ECO:0007669"/>
    <property type="project" value="UniProtKB-KW"/>
</dbReference>
<dbReference type="SUPFAM" id="SSF51261">
    <property type="entry name" value="Duplicated hybrid motif"/>
    <property type="match status" value="1"/>
</dbReference>
<dbReference type="PANTHER" id="PTHR21666">
    <property type="entry name" value="PEPTIDASE-RELATED"/>
    <property type="match status" value="1"/>
</dbReference>
<reference evidence="4" key="1">
    <citation type="journal article" date="2019" name="Int. J. Syst. Evol. Microbiol.">
        <title>The Global Catalogue of Microorganisms (GCM) 10K type strain sequencing project: providing services to taxonomists for standard genome sequencing and annotation.</title>
        <authorList>
            <consortium name="The Broad Institute Genomics Platform"/>
            <consortium name="The Broad Institute Genome Sequencing Center for Infectious Disease"/>
            <person name="Wu L."/>
            <person name="Ma J."/>
        </authorList>
    </citation>
    <scope>NUCLEOTIDE SEQUENCE [LARGE SCALE GENOMIC DNA]</scope>
    <source>
        <strain evidence="4">KCTC 52237</strain>
    </source>
</reference>
<keyword evidence="3" id="KW-0378">Hydrolase</keyword>
<feature type="signal peptide" evidence="1">
    <location>
        <begin position="1"/>
        <end position="20"/>
    </location>
</feature>
<dbReference type="InterPro" id="IPR016047">
    <property type="entry name" value="M23ase_b-sheet_dom"/>
</dbReference>
<dbReference type="InterPro" id="IPR050570">
    <property type="entry name" value="Cell_wall_metabolism_enzyme"/>
</dbReference>
<name>A0ABV7FN84_9GAMM</name>
<accession>A0ABV7FN84</accession>
<dbReference type="InterPro" id="IPR011055">
    <property type="entry name" value="Dup_hybrid_motif"/>
</dbReference>
<dbReference type="Proteomes" id="UP001595555">
    <property type="component" value="Unassembled WGS sequence"/>
</dbReference>
<sequence>MLRFGLCFYLLFLVASPAVALELRGNWQQGGVIIGKLAEGQQIEYRGKRLQLSPQNEFVIGLGRDAAKEVTLTVLDQQGKRIDYKYQVKQRQYNIQRVTGVPQQTVEPDPDQVERAKQEAKMAADARKGDLPLPFFAQKFVWPLTGRITGVYGSQRFYNGVPNSPHYGVDIARPVGTLVKAPAGGLVTLVHKDMFFSGGTLIIDHGHGLSSTFIHLSEILVKEGDEIVQGQIIAKVGQTGRATGPHLDWRMNWFEERIDPQLLVGAMSSE</sequence>
<keyword evidence="1" id="KW-0732">Signal</keyword>
<dbReference type="PANTHER" id="PTHR21666:SF285">
    <property type="entry name" value="M23 FAMILY METALLOPEPTIDASE"/>
    <property type="match status" value="1"/>
</dbReference>
<organism evidence="3 4">
    <name type="scientific">Cellvibrio fontiphilus</name>
    <dbReference type="NCBI Taxonomy" id="1815559"/>
    <lineage>
        <taxon>Bacteria</taxon>
        <taxon>Pseudomonadati</taxon>
        <taxon>Pseudomonadota</taxon>
        <taxon>Gammaproteobacteria</taxon>
        <taxon>Cellvibrionales</taxon>
        <taxon>Cellvibrionaceae</taxon>
        <taxon>Cellvibrio</taxon>
    </lineage>
</organism>
<dbReference type="Pfam" id="PF01551">
    <property type="entry name" value="Peptidase_M23"/>
    <property type="match status" value="1"/>
</dbReference>
<dbReference type="EMBL" id="JBHRTF010000016">
    <property type="protein sequence ID" value="MFC3117324.1"/>
    <property type="molecule type" value="Genomic_DNA"/>
</dbReference>
<dbReference type="CDD" id="cd12797">
    <property type="entry name" value="M23_peptidase"/>
    <property type="match status" value="1"/>
</dbReference>
<dbReference type="EC" id="3.4.24.-" evidence="3"/>
<evidence type="ECO:0000256" key="1">
    <source>
        <dbReference type="SAM" id="SignalP"/>
    </source>
</evidence>
<keyword evidence="4" id="KW-1185">Reference proteome</keyword>
<dbReference type="Gene3D" id="2.70.70.10">
    <property type="entry name" value="Glucose Permease (Domain IIA)"/>
    <property type="match status" value="1"/>
</dbReference>
<comment type="caution">
    <text evidence="3">The sequence shown here is derived from an EMBL/GenBank/DDBJ whole genome shotgun (WGS) entry which is preliminary data.</text>
</comment>
<evidence type="ECO:0000313" key="3">
    <source>
        <dbReference type="EMBL" id="MFC3117324.1"/>
    </source>
</evidence>
<feature type="domain" description="M23ase beta-sheet core" evidence="2">
    <location>
        <begin position="165"/>
        <end position="260"/>
    </location>
</feature>
<dbReference type="RefSeq" id="WP_378121457.1">
    <property type="nucleotide sequence ID" value="NZ_JBHRTF010000016.1"/>
</dbReference>
<gene>
    <name evidence="3" type="ORF">ACFODX_17270</name>
</gene>
<evidence type="ECO:0000313" key="4">
    <source>
        <dbReference type="Proteomes" id="UP001595555"/>
    </source>
</evidence>
<feature type="chain" id="PRO_5046437782" evidence="1">
    <location>
        <begin position="21"/>
        <end position="270"/>
    </location>
</feature>
<proteinExistence type="predicted"/>
<protein>
    <submittedName>
        <fullName evidence="3">M23 family metallopeptidase</fullName>
        <ecNumber evidence="3">3.4.24.-</ecNumber>
    </submittedName>
</protein>